<gene>
    <name evidence="6" type="ORF">M436DRAFT_9855</name>
</gene>
<dbReference type="SUPFAM" id="SSF75005">
    <property type="entry name" value="Arabinanase/levansucrase/invertase"/>
    <property type="match status" value="1"/>
</dbReference>
<keyword evidence="2 5" id="KW-0378">Hydrolase</keyword>
<dbReference type="RefSeq" id="XP_013427825.1">
    <property type="nucleotide sequence ID" value="XM_013572371.1"/>
</dbReference>
<feature type="site" description="Important for catalytic activity, responsible for pKa modulation of the active site Glu and correct orientation of both the proton donor and substrate" evidence="4">
    <location>
        <position position="119"/>
    </location>
</feature>
<dbReference type="OrthoDB" id="3879658at2759"/>
<dbReference type="Gene3D" id="2.115.10.20">
    <property type="entry name" value="Glycosyl hydrolase domain, family 43"/>
    <property type="match status" value="1"/>
</dbReference>
<dbReference type="HOGENOM" id="CLU_009397_8_0_1"/>
<keyword evidence="3 5" id="KW-0326">Glycosidase</keyword>
<dbReference type="InterPro" id="IPR006710">
    <property type="entry name" value="Glyco_hydro_43"/>
</dbReference>
<evidence type="ECO:0000313" key="6">
    <source>
        <dbReference type="EMBL" id="KEQ73844.1"/>
    </source>
</evidence>
<dbReference type="GO" id="GO:0005975">
    <property type="term" value="P:carbohydrate metabolic process"/>
    <property type="evidence" value="ECO:0007669"/>
    <property type="project" value="InterPro"/>
</dbReference>
<dbReference type="InterPro" id="IPR023296">
    <property type="entry name" value="Glyco_hydro_beta-prop_sf"/>
</dbReference>
<feature type="non-terminal residue" evidence="6">
    <location>
        <position position="1"/>
    </location>
</feature>
<dbReference type="AlphaFoldDB" id="A0A074WQG6"/>
<evidence type="ECO:0000256" key="1">
    <source>
        <dbReference type="ARBA" id="ARBA00009865"/>
    </source>
</evidence>
<comment type="similarity">
    <text evidence="1 5">Belongs to the glycosyl hydrolase 43 family.</text>
</comment>
<evidence type="ECO:0000256" key="5">
    <source>
        <dbReference type="RuleBase" id="RU361187"/>
    </source>
</evidence>
<dbReference type="CDD" id="cd08999">
    <property type="entry name" value="GH43_ABN-like"/>
    <property type="match status" value="1"/>
</dbReference>
<proteinExistence type="inferred from homology"/>
<evidence type="ECO:0000256" key="3">
    <source>
        <dbReference type="ARBA" id="ARBA00023295"/>
    </source>
</evidence>
<organism evidence="6 7">
    <name type="scientific">Aureobasidium namibiae CBS 147.97</name>
    <dbReference type="NCBI Taxonomy" id="1043004"/>
    <lineage>
        <taxon>Eukaryota</taxon>
        <taxon>Fungi</taxon>
        <taxon>Dikarya</taxon>
        <taxon>Ascomycota</taxon>
        <taxon>Pezizomycotina</taxon>
        <taxon>Dothideomycetes</taxon>
        <taxon>Dothideomycetidae</taxon>
        <taxon>Dothideales</taxon>
        <taxon>Saccotheciaceae</taxon>
        <taxon>Aureobasidium</taxon>
    </lineage>
</organism>
<dbReference type="Pfam" id="PF04616">
    <property type="entry name" value="Glyco_hydro_43"/>
    <property type="match status" value="1"/>
</dbReference>
<dbReference type="GeneID" id="25417872"/>
<evidence type="ECO:0000256" key="2">
    <source>
        <dbReference type="ARBA" id="ARBA00022801"/>
    </source>
</evidence>
<accession>A0A074WQG6</accession>
<name>A0A074WQG6_9PEZI</name>
<feature type="non-terminal residue" evidence="6">
    <location>
        <position position="265"/>
    </location>
</feature>
<keyword evidence="7" id="KW-1185">Reference proteome</keyword>
<dbReference type="GO" id="GO:0004553">
    <property type="term" value="F:hydrolase activity, hydrolyzing O-glycosyl compounds"/>
    <property type="evidence" value="ECO:0007669"/>
    <property type="project" value="InterPro"/>
</dbReference>
<protein>
    <submittedName>
        <fullName evidence="6">Glycoside hydrolase family 43 protein</fullName>
    </submittedName>
</protein>
<dbReference type="Proteomes" id="UP000027730">
    <property type="component" value="Unassembled WGS sequence"/>
</dbReference>
<evidence type="ECO:0000256" key="4">
    <source>
        <dbReference type="PIRSR" id="PIRSR606710-2"/>
    </source>
</evidence>
<dbReference type="PANTHER" id="PTHR42812:SF5">
    <property type="entry name" value="ENDO-ARABINASE"/>
    <property type="match status" value="1"/>
</dbReference>
<dbReference type="InterPro" id="IPR051795">
    <property type="entry name" value="Glycosyl_Hydrlase_43"/>
</dbReference>
<evidence type="ECO:0000313" key="7">
    <source>
        <dbReference type="Proteomes" id="UP000027730"/>
    </source>
</evidence>
<sequence>VIRIGNEWWAFSTMSHVNGKRVHVPMAHTYDFGTWTSFGEKDALPNLPSWVYPDAPAVWAPDVVQLAPGRFVMYYTAALKSNPRFHCLGIASASTVTGPYTPIGPDPWACPTAQGGAIDPAGYYDPKDNTRWVVYKIDGNAIGRGGSCGNTVKPIVSTPIMLQQVSVDNGFTKIGLPTPLIVNHPADGPYVEAPSLTKMPDGTYVLYYSSNCYVTPLYDVSYATSRNIKGPYKKFGGLIQTGTYGLTAPGGLDMAINGDHAVFHA</sequence>
<reference evidence="6 7" key="1">
    <citation type="journal article" date="2014" name="BMC Genomics">
        <title>Genome sequencing of four Aureobasidium pullulans varieties: biotechnological potential, stress tolerance, and description of new species.</title>
        <authorList>
            <person name="Gostin Ar C."/>
            <person name="Ohm R.A."/>
            <person name="Kogej T."/>
            <person name="Sonjak S."/>
            <person name="Turk M."/>
            <person name="Zajc J."/>
            <person name="Zalar P."/>
            <person name="Grube M."/>
            <person name="Sun H."/>
            <person name="Han J."/>
            <person name="Sharma A."/>
            <person name="Chiniquy J."/>
            <person name="Ngan C.Y."/>
            <person name="Lipzen A."/>
            <person name="Barry K."/>
            <person name="Grigoriev I.V."/>
            <person name="Gunde-Cimerman N."/>
        </authorList>
    </citation>
    <scope>NUCLEOTIDE SEQUENCE [LARGE SCALE GENOMIC DNA]</scope>
    <source>
        <strain evidence="6 7">CBS 147.97</strain>
    </source>
</reference>
<dbReference type="EMBL" id="KL584708">
    <property type="protein sequence ID" value="KEQ73844.1"/>
    <property type="molecule type" value="Genomic_DNA"/>
</dbReference>
<dbReference type="STRING" id="1043004.A0A074WQG6"/>
<dbReference type="PANTHER" id="PTHR42812">
    <property type="entry name" value="BETA-XYLOSIDASE"/>
    <property type="match status" value="1"/>
</dbReference>